<evidence type="ECO:0000313" key="3">
    <source>
        <dbReference type="Proteomes" id="UP000460718"/>
    </source>
</evidence>
<dbReference type="EMBL" id="QXFW01008206">
    <property type="protein sequence ID" value="KAE8955752.1"/>
    <property type="molecule type" value="Genomic_DNA"/>
</dbReference>
<gene>
    <name evidence="2" type="ORF">PF004_g29595</name>
    <name evidence="1" type="ORF">PF011_g31705</name>
</gene>
<evidence type="ECO:0000313" key="2">
    <source>
        <dbReference type="EMBL" id="KAE9165135.1"/>
    </source>
</evidence>
<accession>A0A6A3GEI6</accession>
<proteinExistence type="predicted"/>
<evidence type="ECO:0000313" key="1">
    <source>
        <dbReference type="EMBL" id="KAE8955752.1"/>
    </source>
</evidence>
<evidence type="ECO:0000313" key="4">
    <source>
        <dbReference type="Proteomes" id="UP000476176"/>
    </source>
</evidence>
<organism evidence="1 3">
    <name type="scientific">Phytophthora fragariae</name>
    <dbReference type="NCBI Taxonomy" id="53985"/>
    <lineage>
        <taxon>Eukaryota</taxon>
        <taxon>Sar</taxon>
        <taxon>Stramenopiles</taxon>
        <taxon>Oomycota</taxon>
        <taxon>Peronosporomycetes</taxon>
        <taxon>Peronosporales</taxon>
        <taxon>Peronosporaceae</taxon>
        <taxon>Phytophthora</taxon>
    </lineage>
</organism>
<name>A0A6A3GEI6_9STRA</name>
<sequence>MVTISIHFRAASTLVIATLASITNTIALSCSMVTYPKSSHLARYKALPSSPSTCMSISDIAAVHTSLESIPSGCGRGCPTFIRWILCDAWTCTSFSRKSSSCIYTSHLVLV</sequence>
<protein>
    <submittedName>
        <fullName evidence="1">Uncharacterized protein</fullName>
    </submittedName>
</protein>
<dbReference type="Proteomes" id="UP000460718">
    <property type="component" value="Unassembled WGS sequence"/>
</dbReference>
<comment type="caution">
    <text evidence="1">The sequence shown here is derived from an EMBL/GenBank/DDBJ whole genome shotgun (WGS) entry which is preliminary data.</text>
</comment>
<dbReference type="Proteomes" id="UP000476176">
    <property type="component" value="Unassembled WGS sequence"/>
</dbReference>
<dbReference type="EMBL" id="QXGC01005487">
    <property type="protein sequence ID" value="KAE9165135.1"/>
    <property type="molecule type" value="Genomic_DNA"/>
</dbReference>
<reference evidence="3 4" key="1">
    <citation type="submission" date="2018-09" db="EMBL/GenBank/DDBJ databases">
        <title>Genomic investigation of the strawberry pathogen Phytophthora fragariae indicates pathogenicity is determined by transcriptional variation in three key races.</title>
        <authorList>
            <person name="Adams T.M."/>
            <person name="Armitage A.D."/>
            <person name="Sobczyk M.K."/>
            <person name="Bates H.J."/>
            <person name="Dunwell J.M."/>
            <person name="Nellist C.F."/>
            <person name="Harrison R.J."/>
        </authorList>
    </citation>
    <scope>NUCLEOTIDE SEQUENCE [LARGE SCALE GENOMIC DNA]</scope>
    <source>
        <strain evidence="2 4">BC-23</strain>
        <strain evidence="1 3">SCRP245</strain>
    </source>
</reference>
<dbReference type="AlphaFoldDB" id="A0A6A3GEI6"/>